<evidence type="ECO:0000256" key="1">
    <source>
        <dbReference type="SAM" id="SignalP"/>
    </source>
</evidence>
<reference evidence="2" key="1">
    <citation type="submission" date="2020-10" db="EMBL/GenBank/DDBJ databases">
        <title>Paenihalocynthiibacter styelae gen. nov., sp. nov., isolated from stalked sea squirt Styela clava.</title>
        <authorList>
            <person name="Kim Y.-O."/>
            <person name="Yoon J.-H."/>
        </authorList>
    </citation>
    <scope>NUCLEOTIDE SEQUENCE</scope>
    <source>
        <strain evidence="2">MYP1-1</strain>
    </source>
</reference>
<dbReference type="Proteomes" id="UP000640583">
    <property type="component" value="Unassembled WGS sequence"/>
</dbReference>
<feature type="signal peptide" evidence="1">
    <location>
        <begin position="1"/>
        <end position="18"/>
    </location>
</feature>
<evidence type="ECO:0000313" key="3">
    <source>
        <dbReference type="Proteomes" id="UP000640583"/>
    </source>
</evidence>
<gene>
    <name evidence="2" type="ORF">H1D41_00545</name>
</gene>
<dbReference type="AlphaFoldDB" id="A0A8J7LNF5"/>
<feature type="chain" id="PRO_5035166094" evidence="1">
    <location>
        <begin position="19"/>
        <end position="114"/>
    </location>
</feature>
<dbReference type="RefSeq" id="WP_228847077.1">
    <property type="nucleotide sequence ID" value="NZ_JADCKQ010000001.1"/>
</dbReference>
<accession>A0A8J7LNF5</accession>
<sequence length="114" mass="12210">MKYLLAVTAICLTTAAHASPLTGDDFQITCVSDRDGSEVTLSRAGGADQGYIHTDKIDGDAMIFPGVNSLTFMHIEDQDVMTFVVHFDTHDYDLAVQGPHAGNDYGVCGDAIID</sequence>
<organism evidence="2 3">
    <name type="scientific">Halocynthiibacter styelae</name>
    <dbReference type="NCBI Taxonomy" id="2761955"/>
    <lineage>
        <taxon>Bacteria</taxon>
        <taxon>Pseudomonadati</taxon>
        <taxon>Pseudomonadota</taxon>
        <taxon>Alphaproteobacteria</taxon>
        <taxon>Rhodobacterales</taxon>
        <taxon>Paracoccaceae</taxon>
        <taxon>Halocynthiibacter</taxon>
    </lineage>
</organism>
<name>A0A8J7LNF5_9RHOB</name>
<protein>
    <submittedName>
        <fullName evidence="2">Uncharacterized protein</fullName>
    </submittedName>
</protein>
<keyword evidence="3" id="KW-1185">Reference proteome</keyword>
<dbReference type="EMBL" id="JADCKQ010000001">
    <property type="protein sequence ID" value="MBI1492116.1"/>
    <property type="molecule type" value="Genomic_DNA"/>
</dbReference>
<proteinExistence type="predicted"/>
<comment type="caution">
    <text evidence="2">The sequence shown here is derived from an EMBL/GenBank/DDBJ whole genome shotgun (WGS) entry which is preliminary data.</text>
</comment>
<keyword evidence="1" id="KW-0732">Signal</keyword>
<evidence type="ECO:0000313" key="2">
    <source>
        <dbReference type="EMBL" id="MBI1492116.1"/>
    </source>
</evidence>